<comment type="caution">
    <text evidence="2">The sequence shown here is derived from an EMBL/GenBank/DDBJ whole genome shotgun (WGS) entry which is preliminary data.</text>
</comment>
<dbReference type="RefSeq" id="WP_281815176.1">
    <property type="nucleotide sequence ID" value="NZ_BRLB01000004.1"/>
</dbReference>
<keyword evidence="1" id="KW-0472">Membrane</keyword>
<keyword evidence="1" id="KW-1133">Transmembrane helix</keyword>
<keyword evidence="1" id="KW-0812">Transmembrane</keyword>
<gene>
    <name evidence="2" type="ORF">SH1V18_20970</name>
</gene>
<protein>
    <submittedName>
        <fullName evidence="2">Uncharacterized protein</fullName>
    </submittedName>
</protein>
<sequence length="171" mass="20096">MHDFIINNKYKVVIICMALIITILLIIILTNKKPKGQYTTSITLEEYEKYDHYGLKYENDESKIFGVLTEIINKDNLELNIEDGDRKMYIDEDVNDTENIKALLHSCSKIKQIVYSIENDFEIYYIDYLDLHDKRIILSYSSAGTISKTLKKKHKILVVTNELILQTYYLN</sequence>
<name>A0A9W5Y9A2_9FIRM</name>
<organism evidence="2 3">
    <name type="scientific">Vallitalea longa</name>
    <dbReference type="NCBI Taxonomy" id="2936439"/>
    <lineage>
        <taxon>Bacteria</taxon>
        <taxon>Bacillati</taxon>
        <taxon>Bacillota</taxon>
        <taxon>Clostridia</taxon>
        <taxon>Lachnospirales</taxon>
        <taxon>Vallitaleaceae</taxon>
        <taxon>Vallitalea</taxon>
    </lineage>
</organism>
<feature type="transmembrane region" description="Helical" evidence="1">
    <location>
        <begin position="12"/>
        <end position="30"/>
    </location>
</feature>
<dbReference type="EMBL" id="BRLB01000004">
    <property type="protein sequence ID" value="GKX29617.1"/>
    <property type="molecule type" value="Genomic_DNA"/>
</dbReference>
<dbReference type="AlphaFoldDB" id="A0A9W5Y9A2"/>
<proteinExistence type="predicted"/>
<keyword evidence="3" id="KW-1185">Reference proteome</keyword>
<dbReference type="Proteomes" id="UP001144256">
    <property type="component" value="Unassembled WGS sequence"/>
</dbReference>
<evidence type="ECO:0000313" key="2">
    <source>
        <dbReference type="EMBL" id="GKX29617.1"/>
    </source>
</evidence>
<evidence type="ECO:0000256" key="1">
    <source>
        <dbReference type="SAM" id="Phobius"/>
    </source>
</evidence>
<accession>A0A9W5Y9A2</accession>
<reference evidence="2" key="1">
    <citation type="submission" date="2022-06" db="EMBL/GenBank/DDBJ databases">
        <title>Vallitalea longa sp. nov., an anaerobic bacterium isolated from marine sediment.</title>
        <authorList>
            <person name="Hirano S."/>
            <person name="Terahara T."/>
            <person name="Mori K."/>
            <person name="Hamada M."/>
            <person name="Matsumoto R."/>
            <person name="Kobayashi T."/>
        </authorList>
    </citation>
    <scope>NUCLEOTIDE SEQUENCE</scope>
    <source>
        <strain evidence="2">SH18-1</strain>
    </source>
</reference>
<evidence type="ECO:0000313" key="3">
    <source>
        <dbReference type="Proteomes" id="UP001144256"/>
    </source>
</evidence>